<keyword evidence="2" id="KW-1185">Reference proteome</keyword>
<organism evidence="1 2">
    <name type="scientific">Diphasiastrum complanatum</name>
    <name type="common">Issler's clubmoss</name>
    <name type="synonym">Lycopodium complanatum</name>
    <dbReference type="NCBI Taxonomy" id="34168"/>
    <lineage>
        <taxon>Eukaryota</taxon>
        <taxon>Viridiplantae</taxon>
        <taxon>Streptophyta</taxon>
        <taxon>Embryophyta</taxon>
        <taxon>Tracheophyta</taxon>
        <taxon>Lycopodiopsida</taxon>
        <taxon>Lycopodiales</taxon>
        <taxon>Lycopodiaceae</taxon>
        <taxon>Lycopodioideae</taxon>
        <taxon>Diphasiastrum</taxon>
    </lineage>
</organism>
<reference evidence="2" key="1">
    <citation type="journal article" date="2024" name="Proc. Natl. Acad. Sci. U.S.A.">
        <title>Extraordinary preservation of gene collinearity over three hundred million years revealed in homosporous lycophytes.</title>
        <authorList>
            <person name="Li C."/>
            <person name="Wickell D."/>
            <person name="Kuo L.Y."/>
            <person name="Chen X."/>
            <person name="Nie B."/>
            <person name="Liao X."/>
            <person name="Peng D."/>
            <person name="Ji J."/>
            <person name="Jenkins J."/>
            <person name="Williams M."/>
            <person name="Shu S."/>
            <person name="Plott C."/>
            <person name="Barry K."/>
            <person name="Rajasekar S."/>
            <person name="Grimwood J."/>
            <person name="Han X."/>
            <person name="Sun S."/>
            <person name="Hou Z."/>
            <person name="He W."/>
            <person name="Dai G."/>
            <person name="Sun C."/>
            <person name="Schmutz J."/>
            <person name="Leebens-Mack J.H."/>
            <person name="Li F.W."/>
            <person name="Wang L."/>
        </authorList>
    </citation>
    <scope>NUCLEOTIDE SEQUENCE [LARGE SCALE GENOMIC DNA]</scope>
    <source>
        <strain evidence="2">cv. PW_Plant_1</strain>
    </source>
</reference>
<gene>
    <name evidence="1" type="ORF">O6H91_06G090800</name>
</gene>
<dbReference type="EMBL" id="CM055097">
    <property type="protein sequence ID" value="KAJ7553278.1"/>
    <property type="molecule type" value="Genomic_DNA"/>
</dbReference>
<proteinExistence type="predicted"/>
<accession>A0ACC2DGB6</accession>
<name>A0ACC2DGB6_DIPCM</name>
<sequence>MRPLPHLELPPNPKPRARPATCRVLIGQAVFPPSPSLSLANNANARPFLDRCLKNIMITETIAAFRIHSRAAGAVLEAMADDFALEEAEEKPQHKFKHVLADNSSAPFVHLAISENGTLFIGICSIDKKMVGRNLIFERCVDAQHPFSSEIHKLLENVSEAPISFNKVDDGPPPLDGPYIWVETREQLQDLVEILSKEKEFAVDIEHHSIRSFLGFIALLQISTDKQDFLIDAIALHDQLSILRPVFANPNICKIFHGADSDSMWLQRDFHIYIVNLFDTARACDVLSKSQRSLAYLLQSYCDVSTNKTFQRADWRQRPLSEAMLHYARVDAHYLLYIARRLCMELTQEPDGVNKSFPDNGLYQAMRRSHLMSLQLYEKDRSSASPWTSAASILARSYYNRDFGSSSSLTDTQFQELVRKLCIWRDSLARSEDVSLRYILSDAAILALAKDCPLSHEMILSTIAAAGSLPQDSLLSVVAPASPSLVVKREICTLAAFLRQASDASRLELVIEDAQIRPENEASVPQSGLQDRMLSDQKDPKRSRQKQPNTCKKEEPQKSGQTQKSRYRFVRQFACKSPVYDNCRIFAGDGCLLCYCDRKKIEWYLQRGLAESLNEDPPAVRLLFEPKGRPEDANNEFYIQRKCNRCVGCGETAHYLRYRIIPFCYRQHFPEHLKSHRSHDIVLLCVDCHEIAHQAAEQFKRQIAAEYGVPLSVNKELEAEADKCAKKNVTALSGSDVGRECPQRIRNAVMALLFHGSSMPIQRKEELENVIRTHFDGRHATEQEMIALLMVGMRQQAQNRLLKNLHCRSSALSYSLAMDHEVNGQNPGMQSCFDLDKITYFQRMPSVDQKSGVKFFDEGAQECSKTEMDGRSTIITTTSMPLKVSNFRAGYNASHPHEEGKKMKSNFCPDTITSMKEEMSIIDQEFSAKLSEVTQAFTDAVIDANTTIMTSRRPSPCSASDHGSLSQVDDEKANANVPIRGRGRGKHRKHGKRVMDTILEKEGEDGIQSFCRKWRSVFVNALKPAFLPSGWDVAHRGRREFGDFSIYNPTRKVSQSEISSS</sequence>
<protein>
    <submittedName>
        <fullName evidence="1">Uncharacterized protein</fullName>
    </submittedName>
</protein>
<evidence type="ECO:0000313" key="1">
    <source>
        <dbReference type="EMBL" id="KAJ7553278.1"/>
    </source>
</evidence>
<comment type="caution">
    <text evidence="1">The sequence shown here is derived from an EMBL/GenBank/DDBJ whole genome shotgun (WGS) entry which is preliminary data.</text>
</comment>
<evidence type="ECO:0000313" key="2">
    <source>
        <dbReference type="Proteomes" id="UP001162992"/>
    </source>
</evidence>
<dbReference type="Proteomes" id="UP001162992">
    <property type="component" value="Chromosome 6"/>
</dbReference>